<feature type="region of interest" description="Disordered" evidence="1">
    <location>
        <begin position="274"/>
        <end position="294"/>
    </location>
</feature>
<accession>A0AAD7GSR4</accession>
<gene>
    <name evidence="2" type="ORF">B0H17DRAFT_12483</name>
</gene>
<evidence type="ECO:0000313" key="2">
    <source>
        <dbReference type="EMBL" id="KAJ7704487.1"/>
    </source>
</evidence>
<keyword evidence="3" id="KW-1185">Reference proteome</keyword>
<dbReference type="EMBL" id="JARKIE010000010">
    <property type="protein sequence ID" value="KAJ7704487.1"/>
    <property type="molecule type" value="Genomic_DNA"/>
</dbReference>
<sequence length="294" mass="32621">MTVDTCTARCVPSCYSASHCTKVVNQFVFFLVFFCDRNDGASMNVWPKRATGNEYRVLLLSILASPRQRLCCRCCRARQVANRCIEIRGYTSNRTAAGAAAWSAGYVHCTDVPADLRCTRQRVLAPTGGSHSRQGTETPGSKFDINSPFLTSTFIHALNIEAVEDLSGGQILHKSFLLLHLVFSNVRKRTVRHCTLPHGAGASPVGCLDARLFQRRHLHLTRTIQHSTELCLTWPIGSPLYCIHVRVRTGLISGSVRAVFKSEPHSSPFNRVQMLNNSLPTPPVSRLRSGTDRK</sequence>
<proteinExistence type="predicted"/>
<organism evidence="2 3">
    <name type="scientific">Mycena rosella</name>
    <name type="common">Pink bonnet</name>
    <name type="synonym">Agaricus rosellus</name>
    <dbReference type="NCBI Taxonomy" id="1033263"/>
    <lineage>
        <taxon>Eukaryota</taxon>
        <taxon>Fungi</taxon>
        <taxon>Dikarya</taxon>
        <taxon>Basidiomycota</taxon>
        <taxon>Agaricomycotina</taxon>
        <taxon>Agaricomycetes</taxon>
        <taxon>Agaricomycetidae</taxon>
        <taxon>Agaricales</taxon>
        <taxon>Marasmiineae</taxon>
        <taxon>Mycenaceae</taxon>
        <taxon>Mycena</taxon>
    </lineage>
</organism>
<dbReference type="AlphaFoldDB" id="A0AAD7GSR4"/>
<comment type="caution">
    <text evidence="2">The sequence shown here is derived from an EMBL/GenBank/DDBJ whole genome shotgun (WGS) entry which is preliminary data.</text>
</comment>
<name>A0AAD7GSR4_MYCRO</name>
<protein>
    <submittedName>
        <fullName evidence="2">Uncharacterized protein</fullName>
    </submittedName>
</protein>
<reference evidence="2" key="1">
    <citation type="submission" date="2023-03" db="EMBL/GenBank/DDBJ databases">
        <title>Massive genome expansion in bonnet fungi (Mycena s.s.) driven by repeated elements and novel gene families across ecological guilds.</title>
        <authorList>
            <consortium name="Lawrence Berkeley National Laboratory"/>
            <person name="Harder C.B."/>
            <person name="Miyauchi S."/>
            <person name="Viragh M."/>
            <person name="Kuo A."/>
            <person name="Thoen E."/>
            <person name="Andreopoulos B."/>
            <person name="Lu D."/>
            <person name="Skrede I."/>
            <person name="Drula E."/>
            <person name="Henrissat B."/>
            <person name="Morin E."/>
            <person name="Kohler A."/>
            <person name="Barry K."/>
            <person name="LaButti K."/>
            <person name="Morin E."/>
            <person name="Salamov A."/>
            <person name="Lipzen A."/>
            <person name="Mereny Z."/>
            <person name="Hegedus B."/>
            <person name="Baldrian P."/>
            <person name="Stursova M."/>
            <person name="Weitz H."/>
            <person name="Taylor A."/>
            <person name="Grigoriev I.V."/>
            <person name="Nagy L.G."/>
            <person name="Martin F."/>
            <person name="Kauserud H."/>
        </authorList>
    </citation>
    <scope>NUCLEOTIDE SEQUENCE</scope>
    <source>
        <strain evidence="2">CBHHK067</strain>
    </source>
</reference>
<evidence type="ECO:0000313" key="3">
    <source>
        <dbReference type="Proteomes" id="UP001221757"/>
    </source>
</evidence>
<dbReference type="Proteomes" id="UP001221757">
    <property type="component" value="Unassembled WGS sequence"/>
</dbReference>
<evidence type="ECO:0000256" key="1">
    <source>
        <dbReference type="SAM" id="MobiDB-lite"/>
    </source>
</evidence>